<proteinExistence type="predicted"/>
<dbReference type="Pfam" id="PF23292">
    <property type="entry name" value="SAND_ULT1"/>
    <property type="match status" value="1"/>
</dbReference>
<dbReference type="Pfam" id="PF23293">
    <property type="entry name" value="zf_ULT1"/>
    <property type="match status" value="1"/>
</dbReference>
<evidence type="ECO:0000313" key="2">
    <source>
        <dbReference type="EMBL" id="ONK65967.1"/>
    </source>
</evidence>
<gene>
    <name evidence="2" type="ORF">A4U43_C06F2820</name>
</gene>
<dbReference type="OMA" id="RELMFND"/>
<reference evidence="3" key="1">
    <citation type="journal article" date="2017" name="Nat. Commun.">
        <title>The asparagus genome sheds light on the origin and evolution of a young Y chromosome.</title>
        <authorList>
            <person name="Harkess A."/>
            <person name="Zhou J."/>
            <person name="Xu C."/>
            <person name="Bowers J.E."/>
            <person name="Van der Hulst R."/>
            <person name="Ayyampalayam S."/>
            <person name="Mercati F."/>
            <person name="Riccardi P."/>
            <person name="McKain M.R."/>
            <person name="Kakrana A."/>
            <person name="Tang H."/>
            <person name="Ray J."/>
            <person name="Groenendijk J."/>
            <person name="Arikit S."/>
            <person name="Mathioni S.M."/>
            <person name="Nakano M."/>
            <person name="Shan H."/>
            <person name="Telgmann-Rauber A."/>
            <person name="Kanno A."/>
            <person name="Yue Z."/>
            <person name="Chen H."/>
            <person name="Li W."/>
            <person name="Chen Y."/>
            <person name="Xu X."/>
            <person name="Zhang Y."/>
            <person name="Luo S."/>
            <person name="Chen H."/>
            <person name="Gao J."/>
            <person name="Mao Z."/>
            <person name="Pires J.C."/>
            <person name="Luo M."/>
            <person name="Kudrna D."/>
            <person name="Wing R.A."/>
            <person name="Meyers B.C."/>
            <person name="Yi K."/>
            <person name="Kong H."/>
            <person name="Lavrijsen P."/>
            <person name="Sunseri F."/>
            <person name="Falavigna A."/>
            <person name="Ye Y."/>
            <person name="Leebens-Mack J.H."/>
            <person name="Chen G."/>
        </authorList>
    </citation>
    <scope>NUCLEOTIDE SEQUENCE [LARGE SCALE GENOMIC DNA]</scope>
    <source>
        <strain evidence="3">cv. DH0086</strain>
    </source>
</reference>
<dbReference type="InterPro" id="IPR057011">
    <property type="entry name" value="ULT1/2_SAND"/>
</dbReference>
<sequence>MAANGSARGNSLFKDDELSGISGVLKGEDFVEVTCGSTSRKHGDAIGRLKIFESGVLEVKCECIQGCEEGTMTPSEFEKHARHEEVQRRWKTNIWVMLKGRKVALLNTSLLKYYNRAEKASGSYKGRRARPFHRDELIPCVICKKKRSLSCDDDEERGSRKVLRGCPRAPLCKGCTSCVCFGCHLCRFEDCNCRTCVDFLTNL</sequence>
<dbReference type="SUPFAM" id="SSF63763">
    <property type="entry name" value="SAND domain-like"/>
    <property type="match status" value="1"/>
</dbReference>
<keyword evidence="3" id="KW-1185">Reference proteome</keyword>
<feature type="domain" description="SAND" evidence="1">
    <location>
        <begin position="31"/>
        <end position="105"/>
    </location>
</feature>
<name>A0A5P1EL92_ASPOF</name>
<dbReference type="InterPro" id="IPR020533">
    <property type="entry name" value="Developmental_reg_ULTRAPETALA"/>
</dbReference>
<dbReference type="InterPro" id="IPR000770">
    <property type="entry name" value="SAND_dom"/>
</dbReference>
<protein>
    <recommendedName>
        <fullName evidence="1">SAND domain-containing protein</fullName>
    </recommendedName>
</protein>
<dbReference type="InterPro" id="IPR057012">
    <property type="entry name" value="ULT1/2_Znf"/>
</dbReference>
<dbReference type="GO" id="GO:0003677">
    <property type="term" value="F:DNA binding"/>
    <property type="evidence" value="ECO:0007669"/>
    <property type="project" value="InterPro"/>
</dbReference>
<dbReference type="Proteomes" id="UP000243459">
    <property type="component" value="Chromosome 6"/>
</dbReference>
<organism evidence="2 3">
    <name type="scientific">Asparagus officinalis</name>
    <name type="common">Garden asparagus</name>
    <dbReference type="NCBI Taxonomy" id="4686"/>
    <lineage>
        <taxon>Eukaryota</taxon>
        <taxon>Viridiplantae</taxon>
        <taxon>Streptophyta</taxon>
        <taxon>Embryophyta</taxon>
        <taxon>Tracheophyta</taxon>
        <taxon>Spermatophyta</taxon>
        <taxon>Magnoliopsida</taxon>
        <taxon>Liliopsida</taxon>
        <taxon>Asparagales</taxon>
        <taxon>Asparagaceae</taxon>
        <taxon>Asparagoideae</taxon>
        <taxon>Asparagus</taxon>
    </lineage>
</organism>
<dbReference type="EMBL" id="CM007386">
    <property type="protein sequence ID" value="ONK65967.1"/>
    <property type="molecule type" value="Genomic_DNA"/>
</dbReference>
<dbReference type="GO" id="GO:0005829">
    <property type="term" value="C:cytosol"/>
    <property type="evidence" value="ECO:0007669"/>
    <property type="project" value="TreeGrafter"/>
</dbReference>
<dbReference type="PROSITE" id="PS50864">
    <property type="entry name" value="SAND"/>
    <property type="match status" value="1"/>
</dbReference>
<dbReference type="Gene3D" id="3.10.390.10">
    <property type="entry name" value="SAND domain-like"/>
    <property type="match status" value="1"/>
</dbReference>
<accession>A0A5P1EL92</accession>
<dbReference type="AlphaFoldDB" id="A0A5P1EL92"/>
<dbReference type="PANTHER" id="PTHR34053">
    <property type="entry name" value="PROTEIN ULTRAPETALA 1"/>
    <property type="match status" value="1"/>
</dbReference>
<dbReference type="GO" id="GO:0005634">
    <property type="term" value="C:nucleus"/>
    <property type="evidence" value="ECO:0007669"/>
    <property type="project" value="TreeGrafter"/>
</dbReference>
<dbReference type="PANTHER" id="PTHR34053:SF1">
    <property type="entry name" value="PROTEIN ULTRAPETALA 1"/>
    <property type="match status" value="1"/>
</dbReference>
<dbReference type="InterPro" id="IPR010919">
    <property type="entry name" value="SAND-like_dom_sf"/>
</dbReference>
<evidence type="ECO:0000313" key="3">
    <source>
        <dbReference type="Proteomes" id="UP000243459"/>
    </source>
</evidence>
<evidence type="ECO:0000259" key="1">
    <source>
        <dbReference type="PROSITE" id="PS50864"/>
    </source>
</evidence>
<dbReference type="Gramene" id="ONK65967">
    <property type="protein sequence ID" value="ONK65967"/>
    <property type="gene ID" value="A4U43_C06F2820"/>
</dbReference>